<gene>
    <name evidence="8" type="ORF">L0M14_14180</name>
</gene>
<proteinExistence type="predicted"/>
<keyword evidence="2" id="KW-0813">Transport</keyword>
<dbReference type="PANTHER" id="PTHR43227">
    <property type="entry name" value="BLL4140 PROTEIN"/>
    <property type="match status" value="1"/>
</dbReference>
<evidence type="ECO:0000313" key="8">
    <source>
        <dbReference type="EMBL" id="UJF36109.1"/>
    </source>
</evidence>
<dbReference type="SUPFAM" id="SSF161098">
    <property type="entry name" value="MetI-like"/>
    <property type="match status" value="1"/>
</dbReference>
<dbReference type="EMBL" id="CP090978">
    <property type="protein sequence ID" value="UJF36109.1"/>
    <property type="molecule type" value="Genomic_DNA"/>
</dbReference>
<evidence type="ECO:0000256" key="6">
    <source>
        <dbReference type="ARBA" id="ARBA00023136"/>
    </source>
</evidence>
<evidence type="ECO:0008006" key="10">
    <source>
        <dbReference type="Google" id="ProtNLM"/>
    </source>
</evidence>
<organism evidence="8 9">
    <name type="scientific">Paenibacillus hexagrammi</name>
    <dbReference type="NCBI Taxonomy" id="2908839"/>
    <lineage>
        <taxon>Bacteria</taxon>
        <taxon>Bacillati</taxon>
        <taxon>Bacillota</taxon>
        <taxon>Bacilli</taxon>
        <taxon>Bacillales</taxon>
        <taxon>Paenibacillaceae</taxon>
        <taxon>Paenibacillus</taxon>
    </lineage>
</organism>
<evidence type="ECO:0000256" key="3">
    <source>
        <dbReference type="ARBA" id="ARBA00022475"/>
    </source>
</evidence>
<keyword evidence="9" id="KW-1185">Reference proteome</keyword>
<evidence type="ECO:0000256" key="5">
    <source>
        <dbReference type="ARBA" id="ARBA00022989"/>
    </source>
</evidence>
<evidence type="ECO:0000256" key="1">
    <source>
        <dbReference type="ARBA" id="ARBA00004651"/>
    </source>
</evidence>
<keyword evidence="6 7" id="KW-0472">Membrane</keyword>
<keyword evidence="3" id="KW-1003">Cell membrane</keyword>
<dbReference type="Gene3D" id="1.10.3720.10">
    <property type="entry name" value="MetI-like"/>
    <property type="match status" value="1"/>
</dbReference>
<evidence type="ECO:0000313" key="9">
    <source>
        <dbReference type="Proteomes" id="UP001649230"/>
    </source>
</evidence>
<accession>A0ABY3SQZ9</accession>
<dbReference type="RefSeq" id="WP_235122664.1">
    <property type="nucleotide sequence ID" value="NZ_CP090978.1"/>
</dbReference>
<evidence type="ECO:0000256" key="2">
    <source>
        <dbReference type="ARBA" id="ARBA00022448"/>
    </source>
</evidence>
<dbReference type="Proteomes" id="UP001649230">
    <property type="component" value="Chromosome"/>
</dbReference>
<evidence type="ECO:0000256" key="4">
    <source>
        <dbReference type="ARBA" id="ARBA00022692"/>
    </source>
</evidence>
<dbReference type="PANTHER" id="PTHR43227:SF8">
    <property type="entry name" value="DIACETYLCHITOBIOSE UPTAKE SYSTEM PERMEASE PROTEIN DASB"/>
    <property type="match status" value="1"/>
</dbReference>
<keyword evidence="4 7" id="KW-0812">Transmembrane</keyword>
<dbReference type="InterPro" id="IPR050809">
    <property type="entry name" value="UgpAE/MalFG_permease"/>
</dbReference>
<comment type="subcellular location">
    <subcellularLocation>
        <location evidence="1">Cell membrane</location>
        <topology evidence="1">Multi-pass membrane protein</topology>
    </subcellularLocation>
</comment>
<protein>
    <recommendedName>
        <fullName evidence="10">Sugar ABC transporter permease</fullName>
    </recommendedName>
</protein>
<dbReference type="InterPro" id="IPR035906">
    <property type="entry name" value="MetI-like_sf"/>
</dbReference>
<evidence type="ECO:0000256" key="7">
    <source>
        <dbReference type="SAM" id="Phobius"/>
    </source>
</evidence>
<name>A0ABY3SQZ9_9BACL</name>
<sequence>MESAVTRKTRSSSFRRHEQFTALWFILPALALLLVFVFYPMLQAFIISFKNYSLVGAGDVFVGLDNYANLMKDLAFSKVSCIPFTSQLS</sequence>
<feature type="transmembrane region" description="Helical" evidence="7">
    <location>
        <begin position="21"/>
        <end position="42"/>
    </location>
</feature>
<keyword evidence="5 7" id="KW-1133">Transmembrane helix</keyword>
<reference evidence="8 9" key="1">
    <citation type="journal article" date="2024" name="Int. J. Syst. Evol. Microbiol.">
        <title>Paenibacillus hexagrammi sp. nov., a novel bacterium isolated from the gut content of Hexagrammos agrammus.</title>
        <authorList>
            <person name="Jung H.K."/>
            <person name="Kim D.G."/>
            <person name="Zin H."/>
            <person name="Park J."/>
            <person name="Jung H."/>
            <person name="Kim Y.O."/>
            <person name="Kong H.J."/>
            <person name="Kim J.W."/>
            <person name="Kim Y.S."/>
        </authorList>
    </citation>
    <scope>NUCLEOTIDE SEQUENCE [LARGE SCALE GENOMIC DNA]</scope>
    <source>
        <strain evidence="8 9">YPD9-1</strain>
    </source>
</reference>